<dbReference type="SMART" id="SM01130">
    <property type="entry name" value="DHDPS"/>
    <property type="match status" value="1"/>
</dbReference>
<dbReference type="PANTHER" id="PTHR42849">
    <property type="entry name" value="N-ACETYLNEURAMINATE LYASE"/>
    <property type="match status" value="1"/>
</dbReference>
<gene>
    <name evidence="2" type="ORF">AWB76_05383</name>
</gene>
<dbReference type="Proteomes" id="UP000054624">
    <property type="component" value="Unassembled WGS sequence"/>
</dbReference>
<dbReference type="Gene3D" id="3.20.20.70">
    <property type="entry name" value="Aldolase class I"/>
    <property type="match status" value="1"/>
</dbReference>
<keyword evidence="3" id="KW-1185">Reference proteome</keyword>
<reference evidence="3" key="1">
    <citation type="submission" date="2016-01" db="EMBL/GenBank/DDBJ databases">
        <authorList>
            <person name="Peeters Charlotte."/>
        </authorList>
    </citation>
    <scope>NUCLEOTIDE SEQUENCE [LARGE SCALE GENOMIC DNA]</scope>
</reference>
<dbReference type="EMBL" id="FCOI02000022">
    <property type="protein sequence ID" value="SAK80025.1"/>
    <property type="molecule type" value="Genomic_DNA"/>
</dbReference>
<accession>A0A158CCF7</accession>
<proteinExistence type="predicted"/>
<dbReference type="GO" id="GO:0005829">
    <property type="term" value="C:cytosol"/>
    <property type="evidence" value="ECO:0007669"/>
    <property type="project" value="TreeGrafter"/>
</dbReference>
<evidence type="ECO:0000313" key="3">
    <source>
        <dbReference type="Proteomes" id="UP000054624"/>
    </source>
</evidence>
<name>A0A158CCF7_9BURK</name>
<dbReference type="Pfam" id="PF00701">
    <property type="entry name" value="DHDPS"/>
    <property type="match status" value="1"/>
</dbReference>
<dbReference type="STRING" id="1777137.AWB76_05383"/>
<protein>
    <submittedName>
        <fullName evidence="2">Dihydrodipicolinate synthetase</fullName>
    </submittedName>
</protein>
<dbReference type="GO" id="GO:0019262">
    <property type="term" value="P:N-acetylneuraminate catabolic process"/>
    <property type="evidence" value="ECO:0007669"/>
    <property type="project" value="TreeGrafter"/>
</dbReference>
<organism evidence="2 3">
    <name type="scientific">Caballeronia temeraria</name>
    <dbReference type="NCBI Taxonomy" id="1777137"/>
    <lineage>
        <taxon>Bacteria</taxon>
        <taxon>Pseudomonadati</taxon>
        <taxon>Pseudomonadota</taxon>
        <taxon>Betaproteobacteria</taxon>
        <taxon>Burkholderiales</taxon>
        <taxon>Burkholderiaceae</taxon>
        <taxon>Caballeronia</taxon>
    </lineage>
</organism>
<dbReference type="RefSeq" id="WP_208606614.1">
    <property type="nucleotide sequence ID" value="NZ_FCOI02000022.1"/>
</dbReference>
<evidence type="ECO:0000256" key="1">
    <source>
        <dbReference type="ARBA" id="ARBA00023239"/>
    </source>
</evidence>
<dbReference type="AlphaFoldDB" id="A0A158CCF7"/>
<keyword evidence="1" id="KW-0456">Lyase</keyword>
<dbReference type="PANTHER" id="PTHR42849:SF1">
    <property type="entry name" value="N-ACETYLNEURAMINATE LYASE"/>
    <property type="match status" value="1"/>
</dbReference>
<evidence type="ECO:0000313" key="2">
    <source>
        <dbReference type="EMBL" id="SAK80025.1"/>
    </source>
</evidence>
<dbReference type="InterPro" id="IPR013785">
    <property type="entry name" value="Aldolase_TIM"/>
</dbReference>
<dbReference type="InterPro" id="IPR002220">
    <property type="entry name" value="DapA-like"/>
</dbReference>
<dbReference type="CDD" id="cd00408">
    <property type="entry name" value="DHDPS-like"/>
    <property type="match status" value="1"/>
</dbReference>
<sequence length="306" mass="33428">MSNLQTPPPGMWPVLYAYFDALNRLDADATRKQIDATIAAGAPAIVTLGLATEVNRLSEDEKRTMIDVCAARIANRVPLAVTISGDTIDAQVALAEHALERGAAWLILQPPSKRGEPETFYYDFFASVLEWTGANAGIQNAPEYLGVGLSAESVAKLAAERPNFRLLKGEGPAVTIRATIERLRALDQTLAVFNGRGGQELVDNLRAGCDGLIVAPDAFDRQVAIYDAFAEGREHEAESLYADTLPEIVFVMQSLETLTCYGKRIAAWRMGFDVLHDRGARPTPFGIECARRFAQRLGPTARPLRR</sequence>
<dbReference type="GO" id="GO:0008747">
    <property type="term" value="F:N-acetylneuraminate lyase activity"/>
    <property type="evidence" value="ECO:0007669"/>
    <property type="project" value="TreeGrafter"/>
</dbReference>
<dbReference type="SUPFAM" id="SSF51569">
    <property type="entry name" value="Aldolase"/>
    <property type="match status" value="1"/>
</dbReference>